<keyword evidence="2" id="KW-1185">Reference proteome</keyword>
<protein>
    <submittedName>
        <fullName evidence="1">Uncharacterized protein</fullName>
    </submittedName>
</protein>
<dbReference type="AlphaFoldDB" id="A0A1R3J5Q7"/>
<evidence type="ECO:0000313" key="2">
    <source>
        <dbReference type="Proteomes" id="UP000188268"/>
    </source>
</evidence>
<comment type="caution">
    <text evidence="1">The sequence shown here is derived from an EMBL/GenBank/DDBJ whole genome shotgun (WGS) entry which is preliminary data.</text>
</comment>
<sequence length="55" mass="6005">MGGDKVGVGKVSWHGELAWPYSISVIKETVTGREKAHKLTMPAQQPLHTCTTKIT</sequence>
<dbReference type="Proteomes" id="UP000188268">
    <property type="component" value="Unassembled WGS sequence"/>
</dbReference>
<gene>
    <name evidence="1" type="ORF">CCACVL1_07502</name>
</gene>
<organism evidence="1 2">
    <name type="scientific">Corchorus capsularis</name>
    <name type="common">Jute</name>
    <dbReference type="NCBI Taxonomy" id="210143"/>
    <lineage>
        <taxon>Eukaryota</taxon>
        <taxon>Viridiplantae</taxon>
        <taxon>Streptophyta</taxon>
        <taxon>Embryophyta</taxon>
        <taxon>Tracheophyta</taxon>
        <taxon>Spermatophyta</taxon>
        <taxon>Magnoliopsida</taxon>
        <taxon>eudicotyledons</taxon>
        <taxon>Gunneridae</taxon>
        <taxon>Pentapetalae</taxon>
        <taxon>rosids</taxon>
        <taxon>malvids</taxon>
        <taxon>Malvales</taxon>
        <taxon>Malvaceae</taxon>
        <taxon>Grewioideae</taxon>
        <taxon>Apeibeae</taxon>
        <taxon>Corchorus</taxon>
    </lineage>
</organism>
<reference evidence="1 2" key="1">
    <citation type="submission" date="2013-09" db="EMBL/GenBank/DDBJ databases">
        <title>Corchorus capsularis genome sequencing.</title>
        <authorList>
            <person name="Alam M."/>
            <person name="Haque M.S."/>
            <person name="Islam M.S."/>
            <person name="Emdad E.M."/>
            <person name="Islam M.M."/>
            <person name="Ahmed B."/>
            <person name="Halim A."/>
            <person name="Hossen Q.M.M."/>
            <person name="Hossain M.Z."/>
            <person name="Ahmed R."/>
            <person name="Khan M.M."/>
            <person name="Islam R."/>
            <person name="Rashid M.M."/>
            <person name="Khan S.A."/>
            <person name="Rahman M.S."/>
            <person name="Alam M."/>
        </authorList>
    </citation>
    <scope>NUCLEOTIDE SEQUENCE [LARGE SCALE GENOMIC DNA]</scope>
    <source>
        <strain evidence="2">cv. CVL-1</strain>
        <tissue evidence="1">Whole seedling</tissue>
    </source>
</reference>
<evidence type="ECO:0000313" key="1">
    <source>
        <dbReference type="EMBL" id="OMO90173.1"/>
    </source>
</evidence>
<name>A0A1R3J5Q7_COCAP</name>
<accession>A0A1R3J5Q7</accession>
<proteinExistence type="predicted"/>
<dbReference type="Gramene" id="OMO90173">
    <property type="protein sequence ID" value="OMO90173"/>
    <property type="gene ID" value="CCACVL1_07502"/>
</dbReference>
<dbReference type="EMBL" id="AWWV01008493">
    <property type="protein sequence ID" value="OMO90173.1"/>
    <property type="molecule type" value="Genomic_DNA"/>
</dbReference>